<gene>
    <name evidence="2" type="ORF">ACH407_25535</name>
</gene>
<feature type="transmembrane region" description="Helical" evidence="1">
    <location>
        <begin position="170"/>
        <end position="191"/>
    </location>
</feature>
<sequence length="280" mass="29188">MTAFDVPVASVVEPRARFRDLVGSEWLKLWSLRSTGWSLLLGALVVVAFDFGTAWDHYRYWLQYDEGSRAAFVANDMALRDAFTYNAALVLILASAAMGAVAVAGEYGSGLIRTTFTAVPARGALMAAKVLVVAVAQAGFGAVVALGSFWSTQAMLSARGIGLPITHPGAGRVVVASALLAPVCAVAGTAIGALLRKGAVSIVGSVVLLLLLPAVLSDRRRLTAVLAHATPLHAWQRLADAGPPAEELFPWSAGGAWLVFALWALGGAAVTVLAVRGRDQ</sequence>
<organism evidence="2 3">
    <name type="scientific">Streptomyces litmocidini</name>
    <dbReference type="NCBI Taxonomy" id="67318"/>
    <lineage>
        <taxon>Bacteria</taxon>
        <taxon>Bacillati</taxon>
        <taxon>Actinomycetota</taxon>
        <taxon>Actinomycetes</taxon>
        <taxon>Kitasatosporales</taxon>
        <taxon>Streptomycetaceae</taxon>
        <taxon>Streptomyces</taxon>
    </lineage>
</organism>
<keyword evidence="1" id="KW-0472">Membrane</keyword>
<keyword evidence="3" id="KW-1185">Reference proteome</keyword>
<feature type="transmembrane region" description="Helical" evidence="1">
    <location>
        <begin position="37"/>
        <end position="55"/>
    </location>
</feature>
<accession>A0ABW7UGL2</accession>
<feature type="transmembrane region" description="Helical" evidence="1">
    <location>
        <begin position="126"/>
        <end position="150"/>
    </location>
</feature>
<keyword evidence="1" id="KW-1133">Transmembrane helix</keyword>
<evidence type="ECO:0000256" key="1">
    <source>
        <dbReference type="SAM" id="Phobius"/>
    </source>
</evidence>
<feature type="transmembrane region" description="Helical" evidence="1">
    <location>
        <begin position="198"/>
        <end position="216"/>
    </location>
</feature>
<dbReference type="RefSeq" id="WP_398711150.1">
    <property type="nucleotide sequence ID" value="NZ_JBIRUI010000012.1"/>
</dbReference>
<name>A0ABW7UGL2_9ACTN</name>
<dbReference type="EMBL" id="JBIRUI010000012">
    <property type="protein sequence ID" value="MFI1716921.1"/>
    <property type="molecule type" value="Genomic_DNA"/>
</dbReference>
<keyword evidence="1" id="KW-0812">Transmembrane</keyword>
<feature type="transmembrane region" description="Helical" evidence="1">
    <location>
        <begin position="256"/>
        <end position="275"/>
    </location>
</feature>
<proteinExistence type="predicted"/>
<protein>
    <submittedName>
        <fullName evidence="2">ABC transporter permease</fullName>
    </submittedName>
</protein>
<comment type="caution">
    <text evidence="2">The sequence shown here is derived from an EMBL/GenBank/DDBJ whole genome shotgun (WGS) entry which is preliminary data.</text>
</comment>
<feature type="transmembrane region" description="Helical" evidence="1">
    <location>
        <begin position="83"/>
        <end position="105"/>
    </location>
</feature>
<reference evidence="2 3" key="1">
    <citation type="submission" date="2024-10" db="EMBL/GenBank/DDBJ databases">
        <title>The Natural Products Discovery Center: Release of the First 8490 Sequenced Strains for Exploring Actinobacteria Biosynthetic Diversity.</title>
        <authorList>
            <person name="Kalkreuter E."/>
            <person name="Kautsar S.A."/>
            <person name="Yang D."/>
            <person name="Bader C.D."/>
            <person name="Teijaro C.N."/>
            <person name="Fluegel L."/>
            <person name="Davis C.M."/>
            <person name="Simpson J.R."/>
            <person name="Lauterbach L."/>
            <person name="Steele A.D."/>
            <person name="Gui C."/>
            <person name="Meng S."/>
            <person name="Li G."/>
            <person name="Viehrig K."/>
            <person name="Ye F."/>
            <person name="Su P."/>
            <person name="Kiefer A.F."/>
            <person name="Nichols A."/>
            <person name="Cepeda A.J."/>
            <person name="Yan W."/>
            <person name="Fan B."/>
            <person name="Jiang Y."/>
            <person name="Adhikari A."/>
            <person name="Zheng C.-J."/>
            <person name="Schuster L."/>
            <person name="Cowan T.M."/>
            <person name="Smanski M.J."/>
            <person name="Chevrette M.G."/>
            <person name="De Carvalho L.P.S."/>
            <person name="Shen B."/>
        </authorList>
    </citation>
    <scope>NUCLEOTIDE SEQUENCE [LARGE SCALE GENOMIC DNA]</scope>
    <source>
        <strain evidence="2 3">NPDC020602</strain>
    </source>
</reference>
<evidence type="ECO:0000313" key="3">
    <source>
        <dbReference type="Proteomes" id="UP001611339"/>
    </source>
</evidence>
<evidence type="ECO:0000313" key="2">
    <source>
        <dbReference type="EMBL" id="MFI1716921.1"/>
    </source>
</evidence>
<dbReference type="Proteomes" id="UP001611339">
    <property type="component" value="Unassembled WGS sequence"/>
</dbReference>